<evidence type="ECO:0000313" key="1">
    <source>
        <dbReference type="EMBL" id="TDL15360.1"/>
    </source>
</evidence>
<reference evidence="1 2" key="1">
    <citation type="submission" date="2018-06" db="EMBL/GenBank/DDBJ databases">
        <title>A transcriptomic atlas of mushroom development highlights an independent origin of complex multicellularity.</title>
        <authorList>
            <consortium name="DOE Joint Genome Institute"/>
            <person name="Krizsan K."/>
            <person name="Almasi E."/>
            <person name="Merenyi Z."/>
            <person name="Sahu N."/>
            <person name="Viragh M."/>
            <person name="Koszo T."/>
            <person name="Mondo S."/>
            <person name="Kiss B."/>
            <person name="Balint B."/>
            <person name="Kues U."/>
            <person name="Barry K."/>
            <person name="Hegedus J.C."/>
            <person name="Henrissat B."/>
            <person name="Johnson J."/>
            <person name="Lipzen A."/>
            <person name="Ohm R."/>
            <person name="Nagy I."/>
            <person name="Pangilinan J."/>
            <person name="Yan J."/>
            <person name="Xiong Y."/>
            <person name="Grigoriev I.V."/>
            <person name="Hibbett D.S."/>
            <person name="Nagy L.G."/>
        </authorList>
    </citation>
    <scope>NUCLEOTIDE SEQUENCE [LARGE SCALE GENOMIC DNA]</scope>
    <source>
        <strain evidence="1 2">SZMC22713</strain>
    </source>
</reference>
<dbReference type="VEuPathDB" id="FungiDB:BD410DRAFT_832666"/>
<dbReference type="Proteomes" id="UP000294933">
    <property type="component" value="Unassembled WGS sequence"/>
</dbReference>
<dbReference type="AlphaFoldDB" id="A0A4Y7PLN7"/>
<name>A0A4Y7PLN7_9AGAM</name>
<protein>
    <submittedName>
        <fullName evidence="1">Uncharacterized protein</fullName>
    </submittedName>
</protein>
<evidence type="ECO:0000313" key="2">
    <source>
        <dbReference type="Proteomes" id="UP000294933"/>
    </source>
</evidence>
<sequence length="218" mass="24656">MSVLDLRSIAIGYNESIILPPNLLPHLTEVSCDDKTLVAILSSPVAHPRPITKIGGFSLMIFDCLKYFSSPNPRDLDIGGIEAIEKVSIPTKSRFMWMATLFPHLTSIHISFPTSKWLTDSEANRQWVEMLSNFPHLRVFHGHSFFRDPVNDDARSDNQDALTQLARIVPPVEEVAYPASKRMWERVLHLSREGRTITANLAITYEPSKYKILVSVSK</sequence>
<dbReference type="EMBL" id="ML170278">
    <property type="protein sequence ID" value="TDL15360.1"/>
    <property type="molecule type" value="Genomic_DNA"/>
</dbReference>
<proteinExistence type="predicted"/>
<accession>A0A4Y7PLN7</accession>
<dbReference type="OrthoDB" id="3270296at2759"/>
<gene>
    <name evidence="1" type="ORF">BD410DRAFT_832666</name>
</gene>
<organism evidence="1 2">
    <name type="scientific">Rickenella mellea</name>
    <dbReference type="NCBI Taxonomy" id="50990"/>
    <lineage>
        <taxon>Eukaryota</taxon>
        <taxon>Fungi</taxon>
        <taxon>Dikarya</taxon>
        <taxon>Basidiomycota</taxon>
        <taxon>Agaricomycotina</taxon>
        <taxon>Agaricomycetes</taxon>
        <taxon>Hymenochaetales</taxon>
        <taxon>Rickenellaceae</taxon>
        <taxon>Rickenella</taxon>
    </lineage>
</organism>
<keyword evidence="2" id="KW-1185">Reference proteome</keyword>